<dbReference type="Proteomes" id="UP000013827">
    <property type="component" value="Unassembled WGS sequence"/>
</dbReference>
<sequence length="146" mass="15294">MPSRLESFNQCVSLQHAYFLKLAINDMLATTLWSDLDPGTADASIGLEPQAEPTEITGPPVGKACALACAGEIGGDLRSDWPGAIWSLGGWIGAGNLTALGSSLGSALGGSRCREVTRAHPAFGLTAHEPFATHKLTRQVHTPPFN</sequence>
<dbReference type="GeneID" id="17256618"/>
<evidence type="ECO:0000313" key="1">
    <source>
        <dbReference type="EnsemblProtists" id="EOD10415"/>
    </source>
</evidence>
<accession>A0A0D3IGN0</accession>
<dbReference type="KEGG" id="ehx:EMIHUDRAFT_358163"/>
<dbReference type="HOGENOM" id="CLU_1782364_0_0_1"/>
<dbReference type="RefSeq" id="XP_005762844.1">
    <property type="nucleotide sequence ID" value="XM_005762787.1"/>
</dbReference>
<organism evidence="1 2">
    <name type="scientific">Emiliania huxleyi (strain CCMP1516)</name>
    <dbReference type="NCBI Taxonomy" id="280463"/>
    <lineage>
        <taxon>Eukaryota</taxon>
        <taxon>Haptista</taxon>
        <taxon>Haptophyta</taxon>
        <taxon>Prymnesiophyceae</taxon>
        <taxon>Isochrysidales</taxon>
        <taxon>Noelaerhabdaceae</taxon>
        <taxon>Emiliania</taxon>
    </lineage>
</organism>
<reference evidence="1" key="2">
    <citation type="submission" date="2024-10" db="UniProtKB">
        <authorList>
            <consortium name="EnsemblProtists"/>
        </authorList>
    </citation>
    <scope>IDENTIFICATION</scope>
</reference>
<dbReference type="EnsemblProtists" id="EOD10415">
    <property type="protein sequence ID" value="EOD10415"/>
    <property type="gene ID" value="EMIHUDRAFT_358163"/>
</dbReference>
<dbReference type="AlphaFoldDB" id="A0A0D3IGN0"/>
<proteinExistence type="predicted"/>
<evidence type="ECO:0000313" key="2">
    <source>
        <dbReference type="Proteomes" id="UP000013827"/>
    </source>
</evidence>
<reference evidence="2" key="1">
    <citation type="journal article" date="2013" name="Nature">
        <title>Pan genome of the phytoplankton Emiliania underpins its global distribution.</title>
        <authorList>
            <person name="Read B.A."/>
            <person name="Kegel J."/>
            <person name="Klute M.J."/>
            <person name="Kuo A."/>
            <person name="Lefebvre S.C."/>
            <person name="Maumus F."/>
            <person name="Mayer C."/>
            <person name="Miller J."/>
            <person name="Monier A."/>
            <person name="Salamov A."/>
            <person name="Young J."/>
            <person name="Aguilar M."/>
            <person name="Claverie J.M."/>
            <person name="Frickenhaus S."/>
            <person name="Gonzalez K."/>
            <person name="Herman E.K."/>
            <person name="Lin Y.C."/>
            <person name="Napier J."/>
            <person name="Ogata H."/>
            <person name="Sarno A.F."/>
            <person name="Shmutz J."/>
            <person name="Schroeder D."/>
            <person name="de Vargas C."/>
            <person name="Verret F."/>
            <person name="von Dassow P."/>
            <person name="Valentin K."/>
            <person name="Van de Peer Y."/>
            <person name="Wheeler G."/>
            <person name="Dacks J.B."/>
            <person name="Delwiche C.F."/>
            <person name="Dyhrman S.T."/>
            <person name="Glockner G."/>
            <person name="John U."/>
            <person name="Richards T."/>
            <person name="Worden A.Z."/>
            <person name="Zhang X."/>
            <person name="Grigoriev I.V."/>
            <person name="Allen A.E."/>
            <person name="Bidle K."/>
            <person name="Borodovsky M."/>
            <person name="Bowler C."/>
            <person name="Brownlee C."/>
            <person name="Cock J.M."/>
            <person name="Elias M."/>
            <person name="Gladyshev V.N."/>
            <person name="Groth M."/>
            <person name="Guda C."/>
            <person name="Hadaegh A."/>
            <person name="Iglesias-Rodriguez M.D."/>
            <person name="Jenkins J."/>
            <person name="Jones B.M."/>
            <person name="Lawson T."/>
            <person name="Leese F."/>
            <person name="Lindquist E."/>
            <person name="Lobanov A."/>
            <person name="Lomsadze A."/>
            <person name="Malik S.B."/>
            <person name="Marsh M.E."/>
            <person name="Mackinder L."/>
            <person name="Mock T."/>
            <person name="Mueller-Roeber B."/>
            <person name="Pagarete A."/>
            <person name="Parker M."/>
            <person name="Probert I."/>
            <person name="Quesneville H."/>
            <person name="Raines C."/>
            <person name="Rensing S.A."/>
            <person name="Riano-Pachon D.M."/>
            <person name="Richier S."/>
            <person name="Rokitta S."/>
            <person name="Shiraiwa Y."/>
            <person name="Soanes D.M."/>
            <person name="van der Giezen M."/>
            <person name="Wahlund T.M."/>
            <person name="Williams B."/>
            <person name="Wilson W."/>
            <person name="Wolfe G."/>
            <person name="Wurch L.L."/>
        </authorList>
    </citation>
    <scope>NUCLEOTIDE SEQUENCE</scope>
</reference>
<protein>
    <submittedName>
        <fullName evidence="1">Uncharacterized protein</fullName>
    </submittedName>
</protein>
<dbReference type="PaxDb" id="2903-EOD10415"/>
<keyword evidence="2" id="KW-1185">Reference proteome</keyword>
<name>A0A0D3IGN0_EMIH1</name>